<dbReference type="PANTHER" id="PTHR43669:SF3">
    <property type="entry name" value="ALCOHOL DEHYDROGENASE, PUTATIVE (AFU_ORTHOLOGUE AFUA_3G03445)-RELATED"/>
    <property type="match status" value="1"/>
</dbReference>
<comment type="caution">
    <text evidence="3">The sequence shown here is derived from an EMBL/GenBank/DDBJ whole genome shotgun (WGS) entry which is preliminary data.</text>
</comment>
<comment type="similarity">
    <text evidence="1">Belongs to the short-chain dehydrogenases/reductases (SDR) family.</text>
</comment>
<protein>
    <submittedName>
        <fullName evidence="3">SDR family NAD(P)-dependent oxidoreductase</fullName>
    </submittedName>
</protein>
<sequence length="92" mass="9916">MGQNRRKKWLKDKVALITGAGQGIGKAIALAFAREGAHVAINCYNQTQAEIGRGGCPTGGLQRAGDGSGRRRYRRALCAASGRRDARKVRTY</sequence>
<dbReference type="Gene3D" id="3.40.50.720">
    <property type="entry name" value="NAD(P)-binding Rossmann-like Domain"/>
    <property type="match status" value="1"/>
</dbReference>
<proteinExistence type="inferred from homology"/>
<gene>
    <name evidence="3" type="ORF">EB820_01740</name>
</gene>
<dbReference type="GeneID" id="300000116"/>
<dbReference type="RefSeq" id="WP_122952467.1">
    <property type="nucleotide sequence ID" value="NZ_CP026363.1"/>
</dbReference>
<organism evidence="3 4">
    <name type="scientific">Brevibacillus agri</name>
    <dbReference type="NCBI Taxonomy" id="51101"/>
    <lineage>
        <taxon>Bacteria</taxon>
        <taxon>Bacillati</taxon>
        <taxon>Bacillota</taxon>
        <taxon>Bacilli</taxon>
        <taxon>Bacillales</taxon>
        <taxon>Paenibacillaceae</taxon>
        <taxon>Brevibacillus</taxon>
    </lineage>
</organism>
<accession>A0A3M8BD45</accession>
<dbReference type="InterPro" id="IPR036291">
    <property type="entry name" value="NAD(P)-bd_dom_sf"/>
</dbReference>
<dbReference type="InterPro" id="IPR002347">
    <property type="entry name" value="SDR_fam"/>
</dbReference>
<evidence type="ECO:0000313" key="3">
    <source>
        <dbReference type="EMBL" id="RNB60877.1"/>
    </source>
</evidence>
<name>A0A3M8BD45_9BACL</name>
<evidence type="ECO:0000256" key="1">
    <source>
        <dbReference type="ARBA" id="ARBA00006484"/>
    </source>
</evidence>
<dbReference type="AlphaFoldDB" id="A0A3M8BD45"/>
<dbReference type="OrthoDB" id="286404at2"/>
<dbReference type="SUPFAM" id="SSF51735">
    <property type="entry name" value="NAD(P)-binding Rossmann-fold domains"/>
    <property type="match status" value="1"/>
</dbReference>
<evidence type="ECO:0000256" key="2">
    <source>
        <dbReference type="ARBA" id="ARBA00023002"/>
    </source>
</evidence>
<dbReference type="Pfam" id="PF00106">
    <property type="entry name" value="adh_short"/>
    <property type="match status" value="1"/>
</dbReference>
<dbReference type="PANTHER" id="PTHR43669">
    <property type="entry name" value="5-KETO-D-GLUCONATE 5-REDUCTASE"/>
    <property type="match status" value="1"/>
</dbReference>
<dbReference type="GO" id="GO:0016491">
    <property type="term" value="F:oxidoreductase activity"/>
    <property type="evidence" value="ECO:0007669"/>
    <property type="project" value="UniProtKB-KW"/>
</dbReference>
<dbReference type="Proteomes" id="UP000276178">
    <property type="component" value="Unassembled WGS sequence"/>
</dbReference>
<evidence type="ECO:0000313" key="4">
    <source>
        <dbReference type="Proteomes" id="UP000276178"/>
    </source>
</evidence>
<dbReference type="EMBL" id="RHHN01000008">
    <property type="protein sequence ID" value="RNB60877.1"/>
    <property type="molecule type" value="Genomic_DNA"/>
</dbReference>
<keyword evidence="2" id="KW-0560">Oxidoreductase</keyword>
<reference evidence="3 4" key="1">
    <citation type="submission" date="2018-10" db="EMBL/GenBank/DDBJ databases">
        <title>Phylogenomics of Brevibacillus.</title>
        <authorList>
            <person name="Dunlap C."/>
        </authorList>
    </citation>
    <scope>NUCLEOTIDE SEQUENCE [LARGE SCALE GENOMIC DNA]</scope>
    <source>
        <strain evidence="3 4">NRRL NRS 1219</strain>
    </source>
</reference>